<sequence length="152" mass="15574">MRGLIAGAAGTSALNVVTYLDMAIRARAASSTPQQAVEKMAGLADVDLGEGERADNRKEALGSLLGYATGAGAALCYGLAAARCRPSWPVGVLALTALAMVGSNAPLAMLGTTDPRSWSATDWISDAVPHLAYGVTAYAAYRLTTGDHYGGR</sequence>
<protein>
    <recommendedName>
        <fullName evidence="3">DUF1440 domain-containing protein</fullName>
    </recommendedName>
</protein>
<dbReference type="EMBL" id="JBFARM010000016">
    <property type="protein sequence ID" value="MEV4292139.1"/>
    <property type="molecule type" value="Genomic_DNA"/>
</dbReference>
<comment type="caution">
    <text evidence="1">The sequence shown here is derived from an EMBL/GenBank/DDBJ whole genome shotgun (WGS) entry which is preliminary data.</text>
</comment>
<evidence type="ECO:0000313" key="1">
    <source>
        <dbReference type="EMBL" id="MEV4292139.1"/>
    </source>
</evidence>
<organism evidence="1 2">
    <name type="scientific">Nonomuraea bangladeshensis</name>
    <dbReference type="NCBI Taxonomy" id="404385"/>
    <lineage>
        <taxon>Bacteria</taxon>
        <taxon>Bacillati</taxon>
        <taxon>Actinomycetota</taxon>
        <taxon>Actinomycetes</taxon>
        <taxon>Streptosporangiales</taxon>
        <taxon>Streptosporangiaceae</taxon>
        <taxon>Nonomuraea</taxon>
    </lineage>
</organism>
<name>A0ABV3HIF8_9ACTN</name>
<reference evidence="1 2" key="1">
    <citation type="submission" date="2024-06" db="EMBL/GenBank/DDBJ databases">
        <title>The Natural Products Discovery Center: Release of the First 8490 Sequenced Strains for Exploring Actinobacteria Biosynthetic Diversity.</title>
        <authorList>
            <person name="Kalkreuter E."/>
            <person name="Kautsar S.A."/>
            <person name="Yang D."/>
            <person name="Bader C.D."/>
            <person name="Teijaro C.N."/>
            <person name="Fluegel L."/>
            <person name="Davis C.M."/>
            <person name="Simpson J.R."/>
            <person name="Lauterbach L."/>
            <person name="Steele A.D."/>
            <person name="Gui C."/>
            <person name="Meng S."/>
            <person name="Li G."/>
            <person name="Viehrig K."/>
            <person name="Ye F."/>
            <person name="Su P."/>
            <person name="Kiefer A.F."/>
            <person name="Nichols A."/>
            <person name="Cepeda A.J."/>
            <person name="Yan W."/>
            <person name="Fan B."/>
            <person name="Jiang Y."/>
            <person name="Adhikari A."/>
            <person name="Zheng C.-J."/>
            <person name="Schuster L."/>
            <person name="Cowan T.M."/>
            <person name="Smanski M.J."/>
            <person name="Chevrette M.G."/>
            <person name="De Carvalho L.P.S."/>
            <person name="Shen B."/>
        </authorList>
    </citation>
    <scope>NUCLEOTIDE SEQUENCE [LARGE SCALE GENOMIC DNA]</scope>
    <source>
        <strain evidence="1 2">NPDC049574</strain>
    </source>
</reference>
<accession>A0ABV3HIF8</accession>
<gene>
    <name evidence="1" type="ORF">AB0K40_42095</name>
</gene>
<dbReference type="RefSeq" id="WP_364461728.1">
    <property type="nucleotide sequence ID" value="NZ_JBFARM010000016.1"/>
</dbReference>
<evidence type="ECO:0008006" key="3">
    <source>
        <dbReference type="Google" id="ProtNLM"/>
    </source>
</evidence>
<proteinExistence type="predicted"/>
<keyword evidence="2" id="KW-1185">Reference proteome</keyword>
<evidence type="ECO:0000313" key="2">
    <source>
        <dbReference type="Proteomes" id="UP001552427"/>
    </source>
</evidence>
<dbReference type="Proteomes" id="UP001552427">
    <property type="component" value="Unassembled WGS sequence"/>
</dbReference>